<feature type="compositionally biased region" description="Polar residues" evidence="1">
    <location>
        <begin position="90"/>
        <end position="101"/>
    </location>
</feature>
<reference evidence="3 4" key="1">
    <citation type="submission" date="2020-04" db="EMBL/GenBank/DDBJ databases">
        <title>Chromosome-level genome assembly of a cyprinid fish Onychostoma macrolepis by integration of Nanopore Sequencing, Bionano and Hi-C technology.</title>
        <authorList>
            <person name="Wang D."/>
        </authorList>
    </citation>
    <scope>NUCLEOTIDE SEQUENCE [LARGE SCALE GENOMIC DNA]</scope>
    <source>
        <strain evidence="3">SWU-2019</strain>
        <tissue evidence="3">Muscle</tissue>
    </source>
</reference>
<keyword evidence="2" id="KW-0732">Signal</keyword>
<comment type="caution">
    <text evidence="3">The sequence shown here is derived from an EMBL/GenBank/DDBJ whole genome shotgun (WGS) entry which is preliminary data.</text>
</comment>
<proteinExistence type="predicted"/>
<dbReference type="AlphaFoldDB" id="A0A7J6CD59"/>
<keyword evidence="4" id="KW-1185">Reference proteome</keyword>
<feature type="chain" id="PRO_5029635425" evidence="2">
    <location>
        <begin position="20"/>
        <end position="107"/>
    </location>
</feature>
<feature type="region of interest" description="Disordered" evidence="1">
    <location>
        <begin position="46"/>
        <end position="107"/>
    </location>
</feature>
<gene>
    <name evidence="3" type="ORF">G5714_013906</name>
</gene>
<feature type="compositionally biased region" description="Low complexity" evidence="1">
    <location>
        <begin position="46"/>
        <end position="60"/>
    </location>
</feature>
<organism evidence="3 4">
    <name type="scientific">Onychostoma macrolepis</name>
    <dbReference type="NCBI Taxonomy" id="369639"/>
    <lineage>
        <taxon>Eukaryota</taxon>
        <taxon>Metazoa</taxon>
        <taxon>Chordata</taxon>
        <taxon>Craniata</taxon>
        <taxon>Vertebrata</taxon>
        <taxon>Euteleostomi</taxon>
        <taxon>Actinopterygii</taxon>
        <taxon>Neopterygii</taxon>
        <taxon>Teleostei</taxon>
        <taxon>Ostariophysi</taxon>
        <taxon>Cypriniformes</taxon>
        <taxon>Cyprinidae</taxon>
        <taxon>Acrossocheilinae</taxon>
        <taxon>Onychostoma</taxon>
    </lineage>
</organism>
<evidence type="ECO:0000313" key="4">
    <source>
        <dbReference type="Proteomes" id="UP000579812"/>
    </source>
</evidence>
<accession>A0A7J6CD59</accession>
<evidence type="ECO:0000256" key="1">
    <source>
        <dbReference type="SAM" id="MobiDB-lite"/>
    </source>
</evidence>
<sequence length="107" mass="12267">MVNLILAFELLFLRKSTQPYTGAYYYTQPQFKPPFAPAPIIMNPALQQQQAPQPQIQQTLPRRERKQIRIFDPNQGGRDVTEEIMARGRSGSTPTPPQKSLKTNKKK</sequence>
<dbReference type="Proteomes" id="UP000579812">
    <property type="component" value="Unassembled WGS sequence"/>
</dbReference>
<evidence type="ECO:0000313" key="3">
    <source>
        <dbReference type="EMBL" id="KAF4104575.1"/>
    </source>
</evidence>
<dbReference type="EMBL" id="JAAMOB010000014">
    <property type="protein sequence ID" value="KAF4104575.1"/>
    <property type="molecule type" value="Genomic_DNA"/>
</dbReference>
<feature type="signal peptide" evidence="2">
    <location>
        <begin position="1"/>
        <end position="19"/>
    </location>
</feature>
<name>A0A7J6CD59_9TELE</name>
<protein>
    <submittedName>
        <fullName evidence="3">Uncharacterized protein</fullName>
    </submittedName>
</protein>
<evidence type="ECO:0000256" key="2">
    <source>
        <dbReference type="SAM" id="SignalP"/>
    </source>
</evidence>